<dbReference type="OrthoDB" id="279547at2"/>
<comment type="caution">
    <text evidence="5">The sequence shown here is derived from an EMBL/GenBank/DDBJ whole genome shotgun (WGS) entry which is preliminary data.</text>
</comment>
<dbReference type="EMBL" id="ANOH01000206">
    <property type="protein sequence ID" value="EMI55635.1"/>
    <property type="molecule type" value="Genomic_DNA"/>
</dbReference>
<dbReference type="GO" id="GO:0044780">
    <property type="term" value="P:bacterial-type flagellum assembly"/>
    <property type="evidence" value="ECO:0007669"/>
    <property type="project" value="InterPro"/>
</dbReference>
<dbReference type="RefSeq" id="WP_008679388.1">
    <property type="nucleotide sequence ID" value="NZ_ANOH01000206.1"/>
</dbReference>
<evidence type="ECO:0000313" key="6">
    <source>
        <dbReference type="Proteomes" id="UP000011885"/>
    </source>
</evidence>
<dbReference type="Gene3D" id="1.20.58.300">
    <property type="entry name" value="FlgN-like"/>
    <property type="match status" value="1"/>
</dbReference>
<dbReference type="Pfam" id="PF05130">
    <property type="entry name" value="FlgN"/>
    <property type="match status" value="1"/>
</dbReference>
<gene>
    <name evidence="5" type="ORF">RSSM_02920</name>
</gene>
<evidence type="ECO:0000256" key="2">
    <source>
        <dbReference type="ARBA" id="ARBA00007703"/>
    </source>
</evidence>
<accession>M5U2H1</accession>
<dbReference type="InterPro" id="IPR036679">
    <property type="entry name" value="FlgN-like_sf"/>
</dbReference>
<comment type="similarity">
    <text evidence="2">Belongs to the FlgN family.</text>
</comment>
<keyword evidence="3" id="KW-1005">Bacterial flagellum biogenesis</keyword>
<dbReference type="Proteomes" id="UP000011885">
    <property type="component" value="Unassembled WGS sequence"/>
</dbReference>
<sequence>MPTIAEFEQTIDTRYEQLSQLLDLTTQQESAIEQGHMNELMRLLGVKQRLIELFVATSDQFKREFDSFETQPTVSQAHRERNQACNTMHQELLAREAKCQETLTTSRDEIGEQLMRGEGARRAVAGYQQTSTPRPQGGGLDLSSDG</sequence>
<evidence type="ECO:0000256" key="4">
    <source>
        <dbReference type="SAM" id="MobiDB-lite"/>
    </source>
</evidence>
<feature type="region of interest" description="Disordered" evidence="4">
    <location>
        <begin position="106"/>
        <end position="146"/>
    </location>
</feature>
<protein>
    <submittedName>
        <fullName evidence="5">FlgN</fullName>
    </submittedName>
</protein>
<keyword evidence="6" id="KW-1185">Reference proteome</keyword>
<comment type="function">
    <text evidence="1">Required for the efficient initiation of filament assembly.</text>
</comment>
<dbReference type="SUPFAM" id="SSF140566">
    <property type="entry name" value="FlgN-like"/>
    <property type="match status" value="1"/>
</dbReference>
<name>M5U2H1_9BACT</name>
<organism evidence="5 6">
    <name type="scientific">Rhodopirellula sallentina SM41</name>
    <dbReference type="NCBI Taxonomy" id="1263870"/>
    <lineage>
        <taxon>Bacteria</taxon>
        <taxon>Pseudomonadati</taxon>
        <taxon>Planctomycetota</taxon>
        <taxon>Planctomycetia</taxon>
        <taxon>Pirellulales</taxon>
        <taxon>Pirellulaceae</taxon>
        <taxon>Rhodopirellula</taxon>
    </lineage>
</organism>
<dbReference type="InterPro" id="IPR007809">
    <property type="entry name" value="FlgN-like"/>
</dbReference>
<reference evidence="5 6" key="1">
    <citation type="journal article" date="2013" name="Mar. Genomics">
        <title>Expression of sulfatases in Rhodopirellula baltica and the diversity of sulfatases in the genus Rhodopirellula.</title>
        <authorList>
            <person name="Wegner C.E."/>
            <person name="Richter-Heitmann T."/>
            <person name="Klindworth A."/>
            <person name="Klockow C."/>
            <person name="Richter M."/>
            <person name="Achstetter T."/>
            <person name="Glockner F.O."/>
            <person name="Harder J."/>
        </authorList>
    </citation>
    <scope>NUCLEOTIDE SEQUENCE [LARGE SCALE GENOMIC DNA]</scope>
    <source>
        <strain evidence="5 6">SM41</strain>
    </source>
</reference>
<dbReference type="PATRIC" id="fig|1263870.3.peg.3102"/>
<proteinExistence type="inferred from homology"/>
<evidence type="ECO:0000256" key="1">
    <source>
        <dbReference type="ARBA" id="ARBA00002397"/>
    </source>
</evidence>
<dbReference type="AlphaFoldDB" id="M5U2H1"/>
<evidence type="ECO:0000256" key="3">
    <source>
        <dbReference type="ARBA" id="ARBA00022795"/>
    </source>
</evidence>
<evidence type="ECO:0000313" key="5">
    <source>
        <dbReference type="EMBL" id="EMI55635.1"/>
    </source>
</evidence>